<organism evidence="2 3">
    <name type="scientific">Halomonas campaniensis</name>
    <dbReference type="NCBI Taxonomy" id="213554"/>
    <lineage>
        <taxon>Bacteria</taxon>
        <taxon>Pseudomonadati</taxon>
        <taxon>Pseudomonadota</taxon>
        <taxon>Gammaproteobacteria</taxon>
        <taxon>Oceanospirillales</taxon>
        <taxon>Halomonadaceae</taxon>
        <taxon>Halomonas</taxon>
    </lineage>
</organism>
<reference evidence="2 3" key="1">
    <citation type="submission" date="2014-08" db="EMBL/GenBank/DDBJ databases">
        <title>Draft genome sequence of a novel L-asparaginase producing marine bacterium, Halomonas campaniensis.</title>
        <authorList>
            <person name="Sundarakrishnan B."/>
            <person name="Moushumi Priya A."/>
            <person name="Raman G."/>
            <person name="Sakthivel N."/>
            <person name="Park S."/>
            <person name="Jayachandran S."/>
        </authorList>
    </citation>
    <scope>NUCLEOTIDE SEQUENCE [LARGE SCALE GENOMIC DNA]</scope>
    <source>
        <strain evidence="2 3">SK03</strain>
    </source>
</reference>
<proteinExistence type="predicted"/>
<keyword evidence="1" id="KW-0812">Transmembrane</keyword>
<protein>
    <submittedName>
        <fullName evidence="2">Uncharacterized protein</fullName>
    </submittedName>
</protein>
<dbReference type="RefSeq" id="WP_088700515.1">
    <property type="nucleotide sequence ID" value="NZ_JPUA01000034.1"/>
</dbReference>
<evidence type="ECO:0000313" key="3">
    <source>
        <dbReference type="Proteomes" id="UP000197334"/>
    </source>
</evidence>
<feature type="transmembrane region" description="Helical" evidence="1">
    <location>
        <begin position="86"/>
        <end position="104"/>
    </location>
</feature>
<comment type="caution">
    <text evidence="2">The sequence shown here is derived from an EMBL/GenBank/DDBJ whole genome shotgun (WGS) entry which is preliminary data.</text>
</comment>
<accession>A0A246RWH7</accession>
<evidence type="ECO:0000256" key="1">
    <source>
        <dbReference type="SAM" id="Phobius"/>
    </source>
</evidence>
<dbReference type="AlphaFoldDB" id="A0A246RWH7"/>
<feature type="transmembrane region" description="Helical" evidence="1">
    <location>
        <begin position="41"/>
        <end position="65"/>
    </location>
</feature>
<dbReference type="Proteomes" id="UP000197334">
    <property type="component" value="Unassembled WGS sequence"/>
</dbReference>
<feature type="transmembrane region" description="Helical" evidence="1">
    <location>
        <begin position="110"/>
        <end position="133"/>
    </location>
</feature>
<gene>
    <name evidence="2" type="ORF">JI62_12570</name>
</gene>
<dbReference type="EMBL" id="JPUA01000034">
    <property type="protein sequence ID" value="OWV28524.1"/>
    <property type="molecule type" value="Genomic_DNA"/>
</dbReference>
<keyword evidence="3" id="KW-1185">Reference proteome</keyword>
<name>A0A246RWH7_9GAMM</name>
<dbReference type="OrthoDB" id="6163150at2"/>
<sequence length="151" mass="16103">MTPFSVLLIRVLAIYLALNPLISVSPMLFSPGSDTSINEWLPVLIAWVLIPMVTGVVLWFSARALANKIHGGSAAESSVNIREAGLVRAGSFLIGVYLFVQHLGITISQWAWSGIIAYGSLFVIVISLGLIVGANSMGKLYKKVKYAGGGL</sequence>
<keyword evidence="1" id="KW-1133">Transmembrane helix</keyword>
<feature type="transmembrane region" description="Helical" evidence="1">
    <location>
        <begin position="7"/>
        <end position="29"/>
    </location>
</feature>
<evidence type="ECO:0000313" key="2">
    <source>
        <dbReference type="EMBL" id="OWV28524.1"/>
    </source>
</evidence>
<keyword evidence="1" id="KW-0472">Membrane</keyword>